<name>A0A0F8ZKZ5_9ZZZZ</name>
<protein>
    <submittedName>
        <fullName evidence="1">Uncharacterized protein</fullName>
    </submittedName>
</protein>
<dbReference type="EMBL" id="LAZR01050724">
    <property type="protein sequence ID" value="KKK86710.1"/>
    <property type="molecule type" value="Genomic_DNA"/>
</dbReference>
<organism evidence="1">
    <name type="scientific">marine sediment metagenome</name>
    <dbReference type="NCBI Taxonomy" id="412755"/>
    <lineage>
        <taxon>unclassified sequences</taxon>
        <taxon>metagenomes</taxon>
        <taxon>ecological metagenomes</taxon>
    </lineage>
</organism>
<dbReference type="AlphaFoldDB" id="A0A0F8ZKZ5"/>
<accession>A0A0F8ZKZ5</accession>
<evidence type="ECO:0000313" key="1">
    <source>
        <dbReference type="EMBL" id="KKK86710.1"/>
    </source>
</evidence>
<comment type="caution">
    <text evidence="1">The sequence shown here is derived from an EMBL/GenBank/DDBJ whole genome shotgun (WGS) entry which is preliminary data.</text>
</comment>
<proteinExistence type="predicted"/>
<reference evidence="1" key="1">
    <citation type="journal article" date="2015" name="Nature">
        <title>Complex archaea that bridge the gap between prokaryotes and eukaryotes.</title>
        <authorList>
            <person name="Spang A."/>
            <person name="Saw J.H."/>
            <person name="Jorgensen S.L."/>
            <person name="Zaremba-Niedzwiedzka K."/>
            <person name="Martijn J."/>
            <person name="Lind A.E."/>
            <person name="van Eijk R."/>
            <person name="Schleper C."/>
            <person name="Guy L."/>
            <person name="Ettema T.J."/>
        </authorList>
    </citation>
    <scope>NUCLEOTIDE SEQUENCE</scope>
</reference>
<gene>
    <name evidence="1" type="ORF">LCGC14_2760490</name>
</gene>
<sequence>MTFRDSNQAFEDAIKAGRLSTDRAQANYAGNYMYMGTPEEQDSSSHICGQSCRHVRDLFKNIETRQYDV</sequence>